<organism evidence="2 3">
    <name type="scientific">Crocosphaera chwakensis CCY0110</name>
    <dbReference type="NCBI Taxonomy" id="391612"/>
    <lineage>
        <taxon>Bacteria</taxon>
        <taxon>Bacillati</taxon>
        <taxon>Cyanobacteriota</taxon>
        <taxon>Cyanophyceae</taxon>
        <taxon>Oscillatoriophycideae</taxon>
        <taxon>Chroococcales</taxon>
        <taxon>Aphanothecaceae</taxon>
        <taxon>Crocosphaera</taxon>
        <taxon>Crocosphaera chwakensis</taxon>
    </lineage>
</organism>
<feature type="domain" description="BPL/LPL catalytic" evidence="1">
    <location>
        <begin position="33"/>
        <end position="227"/>
    </location>
</feature>
<dbReference type="SUPFAM" id="SSF55681">
    <property type="entry name" value="Class II aaRS and biotin synthetases"/>
    <property type="match status" value="1"/>
</dbReference>
<dbReference type="EMBL" id="AAXW01000008">
    <property type="protein sequence ID" value="EAZ92254.1"/>
    <property type="molecule type" value="Genomic_DNA"/>
</dbReference>
<evidence type="ECO:0000259" key="1">
    <source>
        <dbReference type="PROSITE" id="PS51733"/>
    </source>
</evidence>
<dbReference type="InterPro" id="IPR004143">
    <property type="entry name" value="BPL_LPL_catalytic"/>
</dbReference>
<accession>A3IN01</accession>
<dbReference type="PANTHER" id="PTHR43679:SF2">
    <property type="entry name" value="OCTANOYL-[GCVH]:PROTEIN N-OCTANOYLTRANSFERASE"/>
    <property type="match status" value="1"/>
</dbReference>
<dbReference type="GO" id="GO:0016874">
    <property type="term" value="F:ligase activity"/>
    <property type="evidence" value="ECO:0007669"/>
    <property type="project" value="UniProtKB-KW"/>
</dbReference>
<dbReference type="PROSITE" id="PS51733">
    <property type="entry name" value="BPL_LPL_CATALYTIC"/>
    <property type="match status" value="1"/>
</dbReference>
<dbReference type="OrthoDB" id="9774653at2"/>
<dbReference type="InterPro" id="IPR050664">
    <property type="entry name" value="Octanoyltrans_LipM/LipL"/>
</dbReference>
<evidence type="ECO:0000313" key="2">
    <source>
        <dbReference type="EMBL" id="EAZ92254.1"/>
    </source>
</evidence>
<evidence type="ECO:0000313" key="3">
    <source>
        <dbReference type="Proteomes" id="UP000003781"/>
    </source>
</evidence>
<dbReference type="Pfam" id="PF21948">
    <property type="entry name" value="LplA-B_cat"/>
    <property type="match status" value="1"/>
</dbReference>
<dbReference type="RefSeq" id="WP_008274764.1">
    <property type="nucleotide sequence ID" value="NZ_AAXW01000008.1"/>
</dbReference>
<dbReference type="Gene3D" id="3.30.930.10">
    <property type="entry name" value="Bira Bifunctional Protein, Domain 2"/>
    <property type="match status" value="1"/>
</dbReference>
<dbReference type="InterPro" id="IPR045864">
    <property type="entry name" value="aa-tRNA-synth_II/BPL/LPL"/>
</dbReference>
<dbReference type="AlphaFoldDB" id="A3IN01"/>
<reference evidence="2 3" key="1">
    <citation type="submission" date="2007-03" db="EMBL/GenBank/DDBJ databases">
        <authorList>
            <person name="Stal L."/>
            <person name="Ferriera S."/>
            <person name="Johnson J."/>
            <person name="Kravitz S."/>
            <person name="Beeson K."/>
            <person name="Sutton G."/>
            <person name="Rogers Y.-H."/>
            <person name="Friedman R."/>
            <person name="Frazier M."/>
            <person name="Venter J.C."/>
        </authorList>
    </citation>
    <scope>NUCLEOTIDE SEQUENCE [LARGE SCALE GENOMIC DNA]</scope>
    <source>
        <strain evidence="2 3">CCY0110</strain>
    </source>
</reference>
<sequence>MDKKKWRLIPPIQASGRIQMAIDSWLFQQYENELSYPILRFYTWSKPTISLGYLQKKYPDPWNHLIWKNDPLDLVMRPTGGRAVLHQGDLTYMVIMSLDHRKTLDIYRDICQFLIEGWKILGIPLRYGTAKRGYIHNSSCFNTATIADLITAEGSKLIGSAQRRGKKSILQHGSMVLSTDKALFEMIFDQVAPWNLTLREQLFKDYSIDNIIEFLTQAAKEHFKIELTTQPLSEEEWQKIMKINNGESRSNA</sequence>
<protein>
    <submittedName>
        <fullName evidence="2">Biotin/lipoate A/B protein ligase</fullName>
    </submittedName>
</protein>
<name>A3IN01_9CHRO</name>
<gene>
    <name evidence="2" type="ORF">CY0110_25126</name>
</gene>
<comment type="caution">
    <text evidence="2">The sequence shown here is derived from an EMBL/GenBank/DDBJ whole genome shotgun (WGS) entry which is preliminary data.</text>
</comment>
<dbReference type="Proteomes" id="UP000003781">
    <property type="component" value="Unassembled WGS sequence"/>
</dbReference>
<dbReference type="PANTHER" id="PTHR43679">
    <property type="entry name" value="OCTANOYLTRANSFERASE LIPM-RELATED"/>
    <property type="match status" value="1"/>
</dbReference>
<keyword evidence="3" id="KW-1185">Reference proteome</keyword>
<proteinExistence type="predicted"/>
<keyword evidence="2" id="KW-0436">Ligase</keyword>
<dbReference type="eggNOG" id="COG0095">
    <property type="taxonomic scope" value="Bacteria"/>
</dbReference>